<dbReference type="EMBL" id="JYDP01000201">
    <property type="protein sequence ID" value="KRZ03197.1"/>
    <property type="molecule type" value="Genomic_DNA"/>
</dbReference>
<accession>A0A0V1GYE2</accession>
<organism evidence="1 2">
    <name type="scientific">Trichinella zimbabwensis</name>
    <dbReference type="NCBI Taxonomy" id="268475"/>
    <lineage>
        <taxon>Eukaryota</taxon>
        <taxon>Metazoa</taxon>
        <taxon>Ecdysozoa</taxon>
        <taxon>Nematoda</taxon>
        <taxon>Enoplea</taxon>
        <taxon>Dorylaimia</taxon>
        <taxon>Trichinellida</taxon>
        <taxon>Trichinellidae</taxon>
        <taxon>Trichinella</taxon>
    </lineage>
</organism>
<protein>
    <submittedName>
        <fullName evidence="1">Uncharacterized protein</fullName>
    </submittedName>
</protein>
<evidence type="ECO:0000313" key="2">
    <source>
        <dbReference type="Proteomes" id="UP000055024"/>
    </source>
</evidence>
<name>A0A0V1GYE2_9BILA</name>
<gene>
    <name evidence="1" type="ORF">T11_14446</name>
</gene>
<dbReference type="AlphaFoldDB" id="A0A0V1GYE2"/>
<keyword evidence="2" id="KW-1185">Reference proteome</keyword>
<reference evidence="1 2" key="1">
    <citation type="submission" date="2015-01" db="EMBL/GenBank/DDBJ databases">
        <title>Evolution of Trichinella species and genotypes.</title>
        <authorList>
            <person name="Korhonen P.K."/>
            <person name="Edoardo P."/>
            <person name="Giuseppe L.R."/>
            <person name="Gasser R.B."/>
        </authorList>
    </citation>
    <scope>NUCLEOTIDE SEQUENCE [LARGE SCALE GENOMIC DNA]</scope>
    <source>
        <strain evidence="1">ISS1029</strain>
    </source>
</reference>
<dbReference type="Proteomes" id="UP000055024">
    <property type="component" value="Unassembled WGS sequence"/>
</dbReference>
<evidence type="ECO:0000313" key="1">
    <source>
        <dbReference type="EMBL" id="KRZ03197.1"/>
    </source>
</evidence>
<proteinExistence type="predicted"/>
<sequence>MIVVNSSTRLSIWTNSCRSVADADMRIHSDSANNSTLIILTISCFTRLHMNCQSNKTVLCIAIQSHWVEIDMKYEES</sequence>
<comment type="caution">
    <text evidence="1">The sequence shown here is derived from an EMBL/GenBank/DDBJ whole genome shotgun (WGS) entry which is preliminary data.</text>
</comment>